<dbReference type="AlphaFoldDB" id="A0A512JM41"/>
<evidence type="ECO:0000313" key="7">
    <source>
        <dbReference type="EMBL" id="GEP10982.1"/>
    </source>
</evidence>
<keyword evidence="6" id="KW-0732">Signal</keyword>
<dbReference type="PANTHER" id="PTHR11592">
    <property type="entry name" value="GLUTATHIONE PEROXIDASE"/>
    <property type="match status" value="1"/>
</dbReference>
<protein>
    <recommendedName>
        <fullName evidence="5">Glutathione peroxidase</fullName>
    </recommendedName>
</protein>
<feature type="chain" id="PRO_5022040764" description="Glutathione peroxidase" evidence="6">
    <location>
        <begin position="23"/>
        <end position="186"/>
    </location>
</feature>
<comment type="caution">
    <text evidence="7">The sequence shown here is derived from an EMBL/GenBank/DDBJ whole genome shotgun (WGS) entry which is preliminary data.</text>
</comment>
<dbReference type="PANTHER" id="PTHR11592:SF78">
    <property type="entry name" value="GLUTATHIONE PEROXIDASE"/>
    <property type="match status" value="1"/>
</dbReference>
<evidence type="ECO:0000256" key="1">
    <source>
        <dbReference type="ARBA" id="ARBA00006926"/>
    </source>
</evidence>
<organism evidence="7 8">
    <name type="scientific">Methylobacterium gnaphalii</name>
    <dbReference type="NCBI Taxonomy" id="1010610"/>
    <lineage>
        <taxon>Bacteria</taxon>
        <taxon>Pseudomonadati</taxon>
        <taxon>Pseudomonadota</taxon>
        <taxon>Alphaproteobacteria</taxon>
        <taxon>Hyphomicrobiales</taxon>
        <taxon>Methylobacteriaceae</taxon>
        <taxon>Methylobacterium</taxon>
    </lineage>
</organism>
<reference evidence="7 8" key="1">
    <citation type="submission" date="2019-07" db="EMBL/GenBank/DDBJ databases">
        <title>Whole genome shotgun sequence of Methylobacterium gnaphalii NBRC 107716.</title>
        <authorList>
            <person name="Hosoyama A."/>
            <person name="Uohara A."/>
            <person name="Ohji S."/>
            <person name="Ichikawa N."/>
        </authorList>
    </citation>
    <scope>NUCLEOTIDE SEQUENCE [LARGE SCALE GENOMIC DNA]</scope>
    <source>
        <strain evidence="7 8">NBRC 107716</strain>
    </source>
</reference>
<evidence type="ECO:0000256" key="4">
    <source>
        <dbReference type="PIRSR" id="PIRSR000303-1"/>
    </source>
</evidence>
<dbReference type="Proteomes" id="UP000321750">
    <property type="component" value="Unassembled WGS sequence"/>
</dbReference>
<keyword evidence="8" id="KW-1185">Reference proteome</keyword>
<gene>
    <name evidence="7" type="ORF">MGN01_28270</name>
</gene>
<proteinExistence type="inferred from homology"/>
<evidence type="ECO:0000313" key="8">
    <source>
        <dbReference type="Proteomes" id="UP000321750"/>
    </source>
</evidence>
<comment type="similarity">
    <text evidence="1 5">Belongs to the glutathione peroxidase family.</text>
</comment>
<dbReference type="InterPro" id="IPR029759">
    <property type="entry name" value="GPX_AS"/>
</dbReference>
<dbReference type="PROSITE" id="PS51355">
    <property type="entry name" value="GLUTATHIONE_PEROXID_3"/>
    <property type="match status" value="1"/>
</dbReference>
<dbReference type="PIRSF" id="PIRSF000303">
    <property type="entry name" value="Glutathion_perox"/>
    <property type="match status" value="1"/>
</dbReference>
<dbReference type="PROSITE" id="PS00460">
    <property type="entry name" value="GLUTATHIONE_PEROXID_1"/>
    <property type="match status" value="1"/>
</dbReference>
<dbReference type="InterPro" id="IPR000889">
    <property type="entry name" value="Glutathione_peroxidase"/>
</dbReference>
<dbReference type="Pfam" id="PF00255">
    <property type="entry name" value="GSHPx"/>
    <property type="match status" value="1"/>
</dbReference>
<dbReference type="PRINTS" id="PR01011">
    <property type="entry name" value="GLUTPROXDASE"/>
</dbReference>
<dbReference type="GO" id="GO:0004601">
    <property type="term" value="F:peroxidase activity"/>
    <property type="evidence" value="ECO:0007669"/>
    <property type="project" value="UniProtKB-KW"/>
</dbReference>
<dbReference type="InterPro" id="IPR036249">
    <property type="entry name" value="Thioredoxin-like_sf"/>
</dbReference>
<dbReference type="GO" id="GO:0034599">
    <property type="term" value="P:cellular response to oxidative stress"/>
    <property type="evidence" value="ECO:0007669"/>
    <property type="project" value="TreeGrafter"/>
</dbReference>
<dbReference type="SUPFAM" id="SSF52833">
    <property type="entry name" value="Thioredoxin-like"/>
    <property type="match status" value="1"/>
</dbReference>
<dbReference type="RefSeq" id="WP_147047323.1">
    <property type="nucleotide sequence ID" value="NZ_BJZV01000015.1"/>
</dbReference>
<keyword evidence="3 5" id="KW-0560">Oxidoreductase</keyword>
<sequence>MSLLRRDCLVLLGALAANGARAGEDRNSNAHNFSFAKPGGGLLPLAEYSGKPLLVVNTATACGYAGQLTGLQGLWTRFGERGLTVIAVPSPDFGNQEPLDGVAIADAVRKSHGVTFPVADKTHVRGATAHPFYRWAAAEMPGQTPQWNFHKYLVSRDGSLRAAFASQVEPSDPRIISAIVAELGSA</sequence>
<dbReference type="EMBL" id="BJZV01000015">
    <property type="protein sequence ID" value="GEP10982.1"/>
    <property type="molecule type" value="Genomic_DNA"/>
</dbReference>
<evidence type="ECO:0000256" key="3">
    <source>
        <dbReference type="ARBA" id="ARBA00023002"/>
    </source>
</evidence>
<evidence type="ECO:0000256" key="6">
    <source>
        <dbReference type="SAM" id="SignalP"/>
    </source>
</evidence>
<name>A0A512JM41_9HYPH</name>
<evidence type="ECO:0000256" key="5">
    <source>
        <dbReference type="RuleBase" id="RU000499"/>
    </source>
</evidence>
<dbReference type="OrthoDB" id="9785502at2"/>
<accession>A0A512JM41</accession>
<dbReference type="Gene3D" id="3.40.30.10">
    <property type="entry name" value="Glutaredoxin"/>
    <property type="match status" value="1"/>
</dbReference>
<keyword evidence="2 5" id="KW-0575">Peroxidase</keyword>
<dbReference type="CDD" id="cd00340">
    <property type="entry name" value="GSH_Peroxidase"/>
    <property type="match status" value="1"/>
</dbReference>
<evidence type="ECO:0000256" key="2">
    <source>
        <dbReference type="ARBA" id="ARBA00022559"/>
    </source>
</evidence>
<feature type="signal peptide" evidence="6">
    <location>
        <begin position="1"/>
        <end position="22"/>
    </location>
</feature>
<feature type="active site" evidence="4">
    <location>
        <position position="62"/>
    </location>
</feature>